<evidence type="ECO:0000313" key="2">
    <source>
        <dbReference type="EMBL" id="GMG15326.1"/>
    </source>
</evidence>
<dbReference type="Proteomes" id="UP001165121">
    <property type="component" value="Unassembled WGS sequence"/>
</dbReference>
<protein>
    <submittedName>
        <fullName evidence="2">Unnamed protein product</fullName>
    </submittedName>
</protein>
<organism evidence="2 3">
    <name type="scientific">Phytophthora fragariaefolia</name>
    <dbReference type="NCBI Taxonomy" id="1490495"/>
    <lineage>
        <taxon>Eukaryota</taxon>
        <taxon>Sar</taxon>
        <taxon>Stramenopiles</taxon>
        <taxon>Oomycota</taxon>
        <taxon>Peronosporomycetes</taxon>
        <taxon>Peronosporales</taxon>
        <taxon>Peronosporaceae</taxon>
        <taxon>Phytophthora</taxon>
    </lineage>
</organism>
<accession>A0A9W7DC34</accession>
<name>A0A9W7DC34_9STRA</name>
<dbReference type="PROSITE" id="PS50994">
    <property type="entry name" value="INTEGRASE"/>
    <property type="match status" value="1"/>
</dbReference>
<dbReference type="InterPro" id="IPR012337">
    <property type="entry name" value="RNaseH-like_sf"/>
</dbReference>
<dbReference type="InterPro" id="IPR050951">
    <property type="entry name" value="Retrovirus_Pol_polyprotein"/>
</dbReference>
<dbReference type="GO" id="GO:0015074">
    <property type="term" value="P:DNA integration"/>
    <property type="evidence" value="ECO:0007669"/>
    <property type="project" value="InterPro"/>
</dbReference>
<evidence type="ECO:0000313" key="3">
    <source>
        <dbReference type="Proteomes" id="UP001165121"/>
    </source>
</evidence>
<feature type="domain" description="Integrase catalytic" evidence="1">
    <location>
        <begin position="24"/>
        <end position="153"/>
    </location>
</feature>
<dbReference type="InterPro" id="IPR001584">
    <property type="entry name" value="Integrase_cat-core"/>
</dbReference>
<dbReference type="PANTHER" id="PTHR37984">
    <property type="entry name" value="PROTEIN CBG26694"/>
    <property type="match status" value="1"/>
</dbReference>
<dbReference type="SUPFAM" id="SSF53098">
    <property type="entry name" value="Ribonuclease H-like"/>
    <property type="match status" value="1"/>
</dbReference>
<sequence length="320" mass="36510">MGLRRCWSPAHDGRRCAIRHCCGEYVTRYSVAGTVKQHTAEDVAPYLMENVVLKFGTCRELLTDGAQELTGKAIQQLAVLLQTNQINPVHYRPQMVGLVERFHRTGKDCVATYMSDKRQRNWDVWIKFAVYSYYSGQHATVLLSPIELMMERKLRSPNDLLRSVNVTEVGPLTDYHRRSVASLKKSPACAEVARRREKQRRERYYNRKARARRTFFHTWRQAVALQTTEGSKGSQAGARVAWSSKAGGARGPSRQVASASTATFVRLDALARAPFHVVRSPTRARWLFHPWWVFTGLLQLKAQDFQGIIITPHTGIEKRV</sequence>
<dbReference type="Gene3D" id="3.30.420.10">
    <property type="entry name" value="Ribonuclease H-like superfamily/Ribonuclease H"/>
    <property type="match status" value="1"/>
</dbReference>
<gene>
    <name evidence="2" type="ORF">Pfra01_002940700</name>
</gene>
<dbReference type="PANTHER" id="PTHR37984:SF5">
    <property type="entry name" value="PROTEIN NYNRIN-LIKE"/>
    <property type="match status" value="1"/>
</dbReference>
<dbReference type="EMBL" id="BSXT01018879">
    <property type="protein sequence ID" value="GMG15326.1"/>
    <property type="molecule type" value="Genomic_DNA"/>
</dbReference>
<keyword evidence="3" id="KW-1185">Reference proteome</keyword>
<evidence type="ECO:0000259" key="1">
    <source>
        <dbReference type="PROSITE" id="PS50994"/>
    </source>
</evidence>
<dbReference type="GO" id="GO:0003676">
    <property type="term" value="F:nucleic acid binding"/>
    <property type="evidence" value="ECO:0007669"/>
    <property type="project" value="InterPro"/>
</dbReference>
<reference evidence="2" key="1">
    <citation type="submission" date="2023-04" db="EMBL/GenBank/DDBJ databases">
        <title>Phytophthora fragariaefolia NBRC 109709.</title>
        <authorList>
            <person name="Ichikawa N."/>
            <person name="Sato H."/>
            <person name="Tonouchi N."/>
        </authorList>
    </citation>
    <scope>NUCLEOTIDE SEQUENCE</scope>
    <source>
        <strain evidence="2">NBRC 109709</strain>
    </source>
</reference>
<dbReference type="AlphaFoldDB" id="A0A9W7DC34"/>
<proteinExistence type="predicted"/>
<comment type="caution">
    <text evidence="2">The sequence shown here is derived from an EMBL/GenBank/DDBJ whole genome shotgun (WGS) entry which is preliminary data.</text>
</comment>
<dbReference type="OrthoDB" id="441971at2759"/>
<dbReference type="InterPro" id="IPR036397">
    <property type="entry name" value="RNaseH_sf"/>
</dbReference>